<accession>A0A383CIB6</accession>
<proteinExistence type="predicted"/>
<evidence type="ECO:0000313" key="1">
    <source>
        <dbReference type="EMBL" id="SVE31962.1"/>
    </source>
</evidence>
<reference evidence="1" key="1">
    <citation type="submission" date="2018-05" db="EMBL/GenBank/DDBJ databases">
        <authorList>
            <person name="Lanie J.A."/>
            <person name="Ng W.-L."/>
            <person name="Kazmierczak K.M."/>
            <person name="Andrzejewski T.M."/>
            <person name="Davidsen T.M."/>
            <person name="Wayne K.J."/>
            <person name="Tettelin H."/>
            <person name="Glass J.I."/>
            <person name="Rusch D."/>
            <person name="Podicherti R."/>
            <person name="Tsui H.-C.T."/>
            <person name="Winkler M.E."/>
        </authorList>
    </citation>
    <scope>NUCLEOTIDE SEQUENCE</scope>
</reference>
<gene>
    <name evidence="1" type="ORF">METZ01_LOCUS484816</name>
</gene>
<sequence length="47" mass="4717">MAESVSISANFAGAPTVKPSCNPMNLAGAWLNLGQTSCQSQSSMSAA</sequence>
<dbReference type="EMBL" id="UINC01209097">
    <property type="protein sequence ID" value="SVE31962.1"/>
    <property type="molecule type" value="Genomic_DNA"/>
</dbReference>
<name>A0A383CIB6_9ZZZZ</name>
<protein>
    <submittedName>
        <fullName evidence="1">Uncharacterized protein</fullName>
    </submittedName>
</protein>
<dbReference type="AlphaFoldDB" id="A0A383CIB6"/>
<organism evidence="1">
    <name type="scientific">marine metagenome</name>
    <dbReference type="NCBI Taxonomy" id="408172"/>
    <lineage>
        <taxon>unclassified sequences</taxon>
        <taxon>metagenomes</taxon>
        <taxon>ecological metagenomes</taxon>
    </lineage>
</organism>
<feature type="non-terminal residue" evidence="1">
    <location>
        <position position="47"/>
    </location>
</feature>